<reference evidence="9 10" key="1">
    <citation type="submission" date="2016-10" db="EMBL/GenBank/DDBJ databases">
        <title>Arsenicibacter rosenii gen. nov., sp. nov., an efficient arsenic-methylating bacterium isolated from an arsenic-contaminated paddy soil.</title>
        <authorList>
            <person name="Huang K."/>
        </authorList>
    </citation>
    <scope>NUCLEOTIDE SEQUENCE [LARGE SCALE GENOMIC DNA]</scope>
    <source>
        <strain evidence="9 10">SM-1</strain>
    </source>
</reference>
<dbReference type="PANTHER" id="PTHR42829:SF2">
    <property type="entry name" value="NADH-UBIQUINONE OXIDOREDUCTASE CHAIN 5"/>
    <property type="match status" value="1"/>
</dbReference>
<dbReference type="Pfam" id="PF00361">
    <property type="entry name" value="Proton_antipo_M"/>
    <property type="match status" value="1"/>
</dbReference>
<feature type="transmembrane region" description="Helical" evidence="6">
    <location>
        <begin position="310"/>
        <end position="329"/>
    </location>
</feature>
<comment type="caution">
    <text evidence="9">The sequence shown here is derived from an EMBL/GenBank/DDBJ whole genome shotgun (WGS) entry which is preliminary data.</text>
</comment>
<feature type="transmembrane region" description="Helical" evidence="6">
    <location>
        <begin position="422"/>
        <end position="440"/>
    </location>
</feature>
<evidence type="ECO:0000256" key="6">
    <source>
        <dbReference type="SAM" id="Phobius"/>
    </source>
</evidence>
<feature type="transmembrane region" description="Helical" evidence="6">
    <location>
        <begin position="83"/>
        <end position="102"/>
    </location>
</feature>
<sequence>MSILPFFILIPLAGYLLSLLLPAKRETLISGLSFGVVGTHLAGALAFLGYWLLNGCPVLNEKDFVVFTAPGYEFFIDLYFDKITAMYLFVGAFLTFLVTMYSRFYMHRESGYKRFFNTILFFYLGYNITIFSGNIETLFVGWEILGISSFLLIAFYRDRYLPVKNAVKVFSIYRIGDVGLILAMWMSHHLWHENITFLKLSNFDLVHEHLQSHSVIGAFISLMILVSASAKSAQLPFSSWLPRAMEGPTPSSAIFYGSLSVHLGVFLMLRTYLFWEHQFSIRILIGLSGLLSTFVATGIARVQSSVKSQIAYASIAQIGLIFVEMALGFENLAIFHFAGNAFLRTYQLLVSPSVVSYLIREQFYNVSFRGRTIEALYPAKLRNTLYMLSLKEWNLDSLMYRYLWNPLKWAGNRLNFLTLNRVLLFFIPAYIAGLICLANDRLIPEPVHRVLAGVFSLLGLLMVLKSFTERRKARMSWTLVVMNHFWIALSISFNEHFTYSHVALYLSGIIVAGIVGYQCLSRLKRLEGNINLDQFHGHSYRHPRIALVFLLACLGVSGFPLTPSFVGEDLIFTHIHEDQVMLAFFTALSLIIDGLAIMRIYARVFLGPHAKSVYDMAYRSS</sequence>
<evidence type="ECO:0000256" key="5">
    <source>
        <dbReference type="RuleBase" id="RU000320"/>
    </source>
</evidence>
<evidence type="ECO:0000256" key="4">
    <source>
        <dbReference type="ARBA" id="ARBA00023136"/>
    </source>
</evidence>
<evidence type="ECO:0000313" key="9">
    <source>
        <dbReference type="EMBL" id="OIN60959.1"/>
    </source>
</evidence>
<accession>A0A1S2VQA9</accession>
<dbReference type="GO" id="GO:0012505">
    <property type="term" value="C:endomembrane system"/>
    <property type="evidence" value="ECO:0007669"/>
    <property type="project" value="UniProtKB-SubCell"/>
</dbReference>
<keyword evidence="2 5" id="KW-0812">Transmembrane</keyword>
<feature type="transmembrane region" description="Helical" evidence="6">
    <location>
        <begin position="476"/>
        <end position="493"/>
    </location>
</feature>
<evidence type="ECO:0000313" key="10">
    <source>
        <dbReference type="Proteomes" id="UP000181790"/>
    </source>
</evidence>
<feature type="domain" description="NADH-Ubiquinone oxidoreductase (complex I) chain 5 N-terminal" evidence="8">
    <location>
        <begin position="72"/>
        <end position="116"/>
    </location>
</feature>
<dbReference type="Pfam" id="PF00662">
    <property type="entry name" value="Proton_antipo_N"/>
    <property type="match status" value="1"/>
</dbReference>
<dbReference type="GO" id="GO:0015990">
    <property type="term" value="P:electron transport coupled proton transport"/>
    <property type="evidence" value="ECO:0007669"/>
    <property type="project" value="TreeGrafter"/>
</dbReference>
<dbReference type="GO" id="GO:0016020">
    <property type="term" value="C:membrane"/>
    <property type="evidence" value="ECO:0007669"/>
    <property type="project" value="UniProtKB-SubCell"/>
</dbReference>
<dbReference type="RefSeq" id="WP_071501464.1">
    <property type="nucleotide sequence ID" value="NZ_MORL01000001.1"/>
</dbReference>
<dbReference type="GO" id="GO:0003954">
    <property type="term" value="F:NADH dehydrogenase activity"/>
    <property type="evidence" value="ECO:0007669"/>
    <property type="project" value="TreeGrafter"/>
</dbReference>
<feature type="transmembrane region" description="Helical" evidence="6">
    <location>
        <begin position="32"/>
        <end position="53"/>
    </location>
</feature>
<evidence type="ECO:0000256" key="1">
    <source>
        <dbReference type="ARBA" id="ARBA00004127"/>
    </source>
</evidence>
<dbReference type="InterPro" id="IPR001516">
    <property type="entry name" value="Proton_antipo_N"/>
</dbReference>
<feature type="transmembrane region" description="Helical" evidence="6">
    <location>
        <begin position="6"/>
        <end position="23"/>
    </location>
</feature>
<name>A0A1S2VQA9_9BACT</name>
<keyword evidence="4 6" id="KW-0472">Membrane</keyword>
<evidence type="ECO:0000259" key="7">
    <source>
        <dbReference type="Pfam" id="PF00361"/>
    </source>
</evidence>
<feature type="transmembrane region" description="Helical" evidence="6">
    <location>
        <begin position="499"/>
        <end position="520"/>
    </location>
</feature>
<dbReference type="InterPro" id="IPR001750">
    <property type="entry name" value="ND/Mrp_TM"/>
</dbReference>
<dbReference type="PANTHER" id="PTHR42829">
    <property type="entry name" value="NADH-UBIQUINONE OXIDOREDUCTASE CHAIN 5"/>
    <property type="match status" value="1"/>
</dbReference>
<evidence type="ECO:0000259" key="8">
    <source>
        <dbReference type="Pfam" id="PF00662"/>
    </source>
</evidence>
<keyword evidence="3 6" id="KW-1133">Transmembrane helix</keyword>
<feature type="domain" description="NADH:quinone oxidoreductase/Mrp antiporter transmembrane" evidence="7">
    <location>
        <begin position="133"/>
        <end position="354"/>
    </location>
</feature>
<feature type="transmembrane region" description="Helical" evidence="6">
    <location>
        <begin position="279"/>
        <end position="298"/>
    </location>
</feature>
<comment type="subcellular location">
    <subcellularLocation>
        <location evidence="1">Endomembrane system</location>
        <topology evidence="1">Multi-pass membrane protein</topology>
    </subcellularLocation>
    <subcellularLocation>
        <location evidence="5">Membrane</location>
        <topology evidence="5">Multi-pass membrane protein</topology>
    </subcellularLocation>
</comment>
<gene>
    <name evidence="9" type="ORF">BLX24_02425</name>
</gene>
<organism evidence="9 10">
    <name type="scientific">Arsenicibacter rosenii</name>
    <dbReference type="NCBI Taxonomy" id="1750698"/>
    <lineage>
        <taxon>Bacteria</taxon>
        <taxon>Pseudomonadati</taxon>
        <taxon>Bacteroidota</taxon>
        <taxon>Cytophagia</taxon>
        <taxon>Cytophagales</taxon>
        <taxon>Spirosomataceae</taxon>
        <taxon>Arsenicibacter</taxon>
    </lineage>
</organism>
<dbReference type="GO" id="GO:0008137">
    <property type="term" value="F:NADH dehydrogenase (ubiquinone) activity"/>
    <property type="evidence" value="ECO:0007669"/>
    <property type="project" value="InterPro"/>
</dbReference>
<evidence type="ECO:0000256" key="2">
    <source>
        <dbReference type="ARBA" id="ARBA00022692"/>
    </source>
</evidence>
<dbReference type="InterPro" id="IPR003945">
    <property type="entry name" value="NU5C-like"/>
</dbReference>
<dbReference type="OrthoDB" id="9807568at2"/>
<keyword evidence="10" id="KW-1185">Reference proteome</keyword>
<feature type="transmembrane region" description="Helical" evidence="6">
    <location>
        <begin position="446"/>
        <end position="464"/>
    </location>
</feature>
<dbReference type="AlphaFoldDB" id="A0A1S2VQA9"/>
<protein>
    <submittedName>
        <fullName evidence="9">NADH dehydrogenase</fullName>
    </submittedName>
</protein>
<feature type="transmembrane region" description="Helical" evidence="6">
    <location>
        <begin position="582"/>
        <end position="602"/>
    </location>
</feature>
<feature type="transmembrane region" description="Helical" evidence="6">
    <location>
        <begin position="169"/>
        <end position="191"/>
    </location>
</feature>
<proteinExistence type="predicted"/>
<feature type="transmembrane region" description="Helical" evidence="6">
    <location>
        <begin position="545"/>
        <end position="562"/>
    </location>
</feature>
<feature type="transmembrane region" description="Helical" evidence="6">
    <location>
        <begin position="114"/>
        <end position="133"/>
    </location>
</feature>
<dbReference type="PRINTS" id="PR01434">
    <property type="entry name" value="NADHDHGNASE5"/>
</dbReference>
<dbReference type="Proteomes" id="UP000181790">
    <property type="component" value="Unassembled WGS sequence"/>
</dbReference>
<feature type="transmembrane region" description="Helical" evidence="6">
    <location>
        <begin position="139"/>
        <end position="157"/>
    </location>
</feature>
<dbReference type="EMBL" id="MORL01000001">
    <property type="protein sequence ID" value="OIN60959.1"/>
    <property type="molecule type" value="Genomic_DNA"/>
</dbReference>
<feature type="transmembrane region" description="Helical" evidence="6">
    <location>
        <begin position="253"/>
        <end position="273"/>
    </location>
</feature>
<evidence type="ECO:0000256" key="3">
    <source>
        <dbReference type="ARBA" id="ARBA00022989"/>
    </source>
</evidence>
<dbReference type="GO" id="GO:0042773">
    <property type="term" value="P:ATP synthesis coupled electron transport"/>
    <property type="evidence" value="ECO:0007669"/>
    <property type="project" value="InterPro"/>
</dbReference>